<name>A0A6J6U846_9ZZZZ</name>
<evidence type="ECO:0000313" key="4">
    <source>
        <dbReference type="EMBL" id="CAB4754539.1"/>
    </source>
</evidence>
<organism evidence="4">
    <name type="scientific">freshwater metagenome</name>
    <dbReference type="NCBI Taxonomy" id="449393"/>
    <lineage>
        <taxon>unclassified sequences</taxon>
        <taxon>metagenomes</taxon>
        <taxon>ecological metagenomes</taxon>
    </lineage>
</organism>
<dbReference type="GO" id="GO:0008080">
    <property type="term" value="F:N-acetyltransferase activity"/>
    <property type="evidence" value="ECO:0007669"/>
    <property type="project" value="InterPro"/>
</dbReference>
<dbReference type="EMBL" id="CAEZYW010000259">
    <property type="protein sequence ID" value="CAB4754539.1"/>
    <property type="molecule type" value="Genomic_DNA"/>
</dbReference>
<sequence length="171" mass="18559">MTAVVRPATTGDVRAIRMLVDAYAGDGPRMLKKSMVTLYEDVQEFVVAVDNSSGRGEEVVGCGALHVLWEDLAEVRTVAVSATAQRNGIGSAVLLALIERARTIGVKRVFCLTFATEFFGSHGFVEIDGMPVDHAVYEQLLESYDEGVAEMLGLERAKPNTLGNQRMLLVL</sequence>
<dbReference type="InterPro" id="IPR000182">
    <property type="entry name" value="GNAT_dom"/>
</dbReference>
<dbReference type="SUPFAM" id="SSF55729">
    <property type="entry name" value="Acyl-CoA N-acyltransferases (Nat)"/>
    <property type="match status" value="1"/>
</dbReference>
<keyword evidence="2" id="KW-0012">Acyltransferase</keyword>
<feature type="domain" description="N-acetyltransferase" evidence="3">
    <location>
        <begin position="3"/>
        <end position="142"/>
    </location>
</feature>
<dbReference type="NCBIfam" id="NF005921">
    <property type="entry name" value="PRK07922.1"/>
    <property type="match status" value="1"/>
</dbReference>
<dbReference type="PANTHER" id="PTHR43626">
    <property type="entry name" value="ACYL-COA N-ACYLTRANSFERASE"/>
    <property type="match status" value="1"/>
</dbReference>
<protein>
    <submittedName>
        <fullName evidence="4">Unannotated protein</fullName>
    </submittedName>
</protein>
<dbReference type="Gene3D" id="3.40.630.30">
    <property type="match status" value="1"/>
</dbReference>
<accession>A0A6J6U846</accession>
<dbReference type="Pfam" id="PF00583">
    <property type="entry name" value="Acetyltransf_1"/>
    <property type="match status" value="1"/>
</dbReference>
<keyword evidence="1" id="KW-0808">Transferase</keyword>
<dbReference type="InterPro" id="IPR016181">
    <property type="entry name" value="Acyl_CoA_acyltransferase"/>
</dbReference>
<evidence type="ECO:0000259" key="3">
    <source>
        <dbReference type="PROSITE" id="PS51186"/>
    </source>
</evidence>
<reference evidence="4" key="1">
    <citation type="submission" date="2020-05" db="EMBL/GenBank/DDBJ databases">
        <authorList>
            <person name="Chiriac C."/>
            <person name="Salcher M."/>
            <person name="Ghai R."/>
            <person name="Kavagutti S V."/>
        </authorList>
    </citation>
    <scope>NUCLEOTIDE SEQUENCE</scope>
</reference>
<dbReference type="PROSITE" id="PS51186">
    <property type="entry name" value="GNAT"/>
    <property type="match status" value="1"/>
</dbReference>
<dbReference type="CDD" id="cd04301">
    <property type="entry name" value="NAT_SF"/>
    <property type="match status" value="1"/>
</dbReference>
<gene>
    <name evidence="4" type="ORF">UFOPK2786_01470</name>
</gene>
<evidence type="ECO:0000256" key="1">
    <source>
        <dbReference type="ARBA" id="ARBA00022679"/>
    </source>
</evidence>
<evidence type="ECO:0000256" key="2">
    <source>
        <dbReference type="ARBA" id="ARBA00023315"/>
    </source>
</evidence>
<dbReference type="AlphaFoldDB" id="A0A6J6U846"/>
<dbReference type="GO" id="GO:0005737">
    <property type="term" value="C:cytoplasm"/>
    <property type="evidence" value="ECO:0007669"/>
    <property type="project" value="TreeGrafter"/>
</dbReference>
<dbReference type="InterPro" id="IPR045039">
    <property type="entry name" value="NSI-like"/>
</dbReference>
<proteinExistence type="predicted"/>
<dbReference type="PANTHER" id="PTHR43626:SF4">
    <property type="entry name" value="GCN5-RELATED N-ACETYLTRANSFERASE 2, CHLOROPLASTIC"/>
    <property type="match status" value="1"/>
</dbReference>